<name>A0A0V0HA11_SOLCH</name>
<feature type="non-terminal residue" evidence="1">
    <location>
        <position position="1"/>
    </location>
</feature>
<evidence type="ECO:0000313" key="1">
    <source>
        <dbReference type="EMBL" id="JAP17198.1"/>
    </source>
</evidence>
<protein>
    <submittedName>
        <fullName evidence="1">Putative ovule protein</fullName>
    </submittedName>
</protein>
<dbReference type="EMBL" id="GEDG01022832">
    <property type="protein sequence ID" value="JAP17198.1"/>
    <property type="molecule type" value="Transcribed_RNA"/>
</dbReference>
<reference evidence="1" key="1">
    <citation type="submission" date="2015-12" db="EMBL/GenBank/DDBJ databases">
        <title>Gene expression during late stages of embryo sac development: a critical building block for successful pollen-pistil interactions.</title>
        <authorList>
            <person name="Liu Y."/>
            <person name="Joly V."/>
            <person name="Sabar M."/>
            <person name="Matton D.P."/>
        </authorList>
    </citation>
    <scope>NUCLEOTIDE SEQUENCE</scope>
</reference>
<sequence>SYSHFIFFFINKKSSISNPLGQPQPLKLGDNGPAILPFSTAYFLFFGGNTLIKEINLSSFL</sequence>
<accession>A0A0V0HA11</accession>
<proteinExistence type="predicted"/>
<organism evidence="1">
    <name type="scientific">Solanum chacoense</name>
    <name type="common">Chaco potato</name>
    <dbReference type="NCBI Taxonomy" id="4108"/>
    <lineage>
        <taxon>Eukaryota</taxon>
        <taxon>Viridiplantae</taxon>
        <taxon>Streptophyta</taxon>
        <taxon>Embryophyta</taxon>
        <taxon>Tracheophyta</taxon>
        <taxon>Spermatophyta</taxon>
        <taxon>Magnoliopsida</taxon>
        <taxon>eudicotyledons</taxon>
        <taxon>Gunneridae</taxon>
        <taxon>Pentapetalae</taxon>
        <taxon>asterids</taxon>
        <taxon>lamiids</taxon>
        <taxon>Solanales</taxon>
        <taxon>Solanaceae</taxon>
        <taxon>Solanoideae</taxon>
        <taxon>Solaneae</taxon>
        <taxon>Solanum</taxon>
    </lineage>
</organism>
<dbReference type="AlphaFoldDB" id="A0A0V0HA11"/>